<protein>
    <submittedName>
        <fullName evidence="3">Outer membrane biogenesis protein BamB</fullName>
    </submittedName>
</protein>
<feature type="domain" description="Pyrrolo-quinoline quinone repeat" evidence="2">
    <location>
        <begin position="158"/>
        <end position="380"/>
    </location>
</feature>
<accession>A0A5C5XPK3</accession>
<keyword evidence="1" id="KW-0812">Transmembrane</keyword>
<dbReference type="RefSeq" id="WP_146506043.1">
    <property type="nucleotide sequence ID" value="NZ_SJPG01000001.1"/>
</dbReference>
<organism evidence="3 4">
    <name type="scientific">Rubinisphaera italica</name>
    <dbReference type="NCBI Taxonomy" id="2527969"/>
    <lineage>
        <taxon>Bacteria</taxon>
        <taxon>Pseudomonadati</taxon>
        <taxon>Planctomycetota</taxon>
        <taxon>Planctomycetia</taxon>
        <taxon>Planctomycetales</taxon>
        <taxon>Planctomycetaceae</taxon>
        <taxon>Rubinisphaera</taxon>
    </lineage>
</organism>
<dbReference type="InterPro" id="IPR011047">
    <property type="entry name" value="Quinoprotein_ADH-like_sf"/>
</dbReference>
<dbReference type="PANTHER" id="PTHR34512">
    <property type="entry name" value="CELL SURFACE PROTEIN"/>
    <property type="match status" value="1"/>
</dbReference>
<evidence type="ECO:0000259" key="2">
    <source>
        <dbReference type="Pfam" id="PF13360"/>
    </source>
</evidence>
<name>A0A5C5XPK3_9PLAN</name>
<dbReference type="Pfam" id="PF13360">
    <property type="entry name" value="PQQ_2"/>
    <property type="match status" value="1"/>
</dbReference>
<dbReference type="AlphaFoldDB" id="A0A5C5XPK3"/>
<sequence>MNHRSKRRSFSILLYLFLAICSGGLAGLWFGAFTSLMIATPEGPNSLRKFVPIELRQTQTALDRTIDANWTQLFGPLGNSCMPDANAREIGWSGAEPEIVWRKEIGTGYSSPIIAVHQAIVLHRLGNEEVASVYDLKEGTLNWEYRYPTSYVCPNPPHSSGPYSTPLVDGNFVYLQSAEGVLRCLSLEEGVLIWQRNYTKDFNVSRNVFAVGHTPTLDGEQLILNIGGKPDAGVIAIDKQNGDVLWTATDFGASYAKPVLATIHDQRICFVLTAEEAVALNPDTGDVHWHFPFKAIAEDFVNATTPVVCGDVVIFTAYQAGTIYLRVQPDGQYEELRKDKRTLVSQFNPLTCLDGKLFGWHFSDKSFRCVDLASGQLQWKWVSGLGRGTHLISGESIFLIGESGKVAVVQRNPQELVILEKPTEPILKEPAFSAPAMSEGMILIRNEEELVCLKVVE</sequence>
<keyword evidence="4" id="KW-1185">Reference proteome</keyword>
<gene>
    <name evidence="3" type="ORF">Pan54_50850</name>
</gene>
<dbReference type="InterPro" id="IPR002372">
    <property type="entry name" value="PQQ_rpt_dom"/>
</dbReference>
<keyword evidence="1" id="KW-1133">Transmembrane helix</keyword>
<dbReference type="Proteomes" id="UP000316095">
    <property type="component" value="Unassembled WGS sequence"/>
</dbReference>
<reference evidence="3 4" key="1">
    <citation type="submission" date="2019-02" db="EMBL/GenBank/DDBJ databases">
        <title>Deep-cultivation of Planctomycetes and their phenomic and genomic characterization uncovers novel biology.</title>
        <authorList>
            <person name="Wiegand S."/>
            <person name="Jogler M."/>
            <person name="Boedeker C."/>
            <person name="Pinto D."/>
            <person name="Vollmers J."/>
            <person name="Rivas-Marin E."/>
            <person name="Kohn T."/>
            <person name="Peeters S.H."/>
            <person name="Heuer A."/>
            <person name="Rast P."/>
            <person name="Oberbeckmann S."/>
            <person name="Bunk B."/>
            <person name="Jeske O."/>
            <person name="Meyerdierks A."/>
            <person name="Storesund J.E."/>
            <person name="Kallscheuer N."/>
            <person name="Luecker S."/>
            <person name="Lage O.M."/>
            <person name="Pohl T."/>
            <person name="Merkel B.J."/>
            <person name="Hornburger P."/>
            <person name="Mueller R.-W."/>
            <person name="Bruemmer F."/>
            <person name="Labrenz M."/>
            <person name="Spormann A.M."/>
            <person name="Op Den Camp H."/>
            <person name="Overmann J."/>
            <person name="Amann R."/>
            <person name="Jetten M.S.M."/>
            <person name="Mascher T."/>
            <person name="Medema M.H."/>
            <person name="Devos D.P."/>
            <person name="Kaster A.-K."/>
            <person name="Ovreas L."/>
            <person name="Rohde M."/>
            <person name="Galperin M.Y."/>
            <person name="Jogler C."/>
        </authorList>
    </citation>
    <scope>NUCLEOTIDE SEQUENCE [LARGE SCALE GENOMIC DNA]</scope>
    <source>
        <strain evidence="3 4">Pan54</strain>
    </source>
</reference>
<dbReference type="EMBL" id="SJPG01000001">
    <property type="protein sequence ID" value="TWT64323.1"/>
    <property type="molecule type" value="Genomic_DNA"/>
</dbReference>
<dbReference type="OrthoDB" id="9815737at2"/>
<evidence type="ECO:0000313" key="4">
    <source>
        <dbReference type="Proteomes" id="UP000316095"/>
    </source>
</evidence>
<keyword evidence="1" id="KW-0472">Membrane</keyword>
<dbReference type="Gene3D" id="2.130.10.10">
    <property type="entry name" value="YVTN repeat-like/Quinoprotein amine dehydrogenase"/>
    <property type="match status" value="1"/>
</dbReference>
<evidence type="ECO:0000313" key="3">
    <source>
        <dbReference type="EMBL" id="TWT64323.1"/>
    </source>
</evidence>
<comment type="caution">
    <text evidence="3">The sequence shown here is derived from an EMBL/GenBank/DDBJ whole genome shotgun (WGS) entry which is preliminary data.</text>
</comment>
<proteinExistence type="predicted"/>
<dbReference type="InterPro" id="IPR015943">
    <property type="entry name" value="WD40/YVTN_repeat-like_dom_sf"/>
</dbReference>
<dbReference type="SUPFAM" id="SSF50998">
    <property type="entry name" value="Quinoprotein alcohol dehydrogenase-like"/>
    <property type="match status" value="1"/>
</dbReference>
<feature type="transmembrane region" description="Helical" evidence="1">
    <location>
        <begin position="12"/>
        <end position="39"/>
    </location>
</feature>
<dbReference type="PANTHER" id="PTHR34512:SF30">
    <property type="entry name" value="OUTER MEMBRANE PROTEIN ASSEMBLY FACTOR BAMB"/>
    <property type="match status" value="1"/>
</dbReference>
<evidence type="ECO:0000256" key="1">
    <source>
        <dbReference type="SAM" id="Phobius"/>
    </source>
</evidence>